<dbReference type="InterPro" id="IPR000871">
    <property type="entry name" value="Beta-lactam_class-A"/>
</dbReference>
<sequence>MAKVLKTIKHRLKHRPALVAGVIVGAVAVLAIGACAMAASAARPEDPIAVADEVVAALPEATAQTGQAAASQAQSGDVVDPRAVAEDARTALDAASGTEDVNLFNSVTGIARTLSSDEISDVEGAIAAYHDAGYEVGFVMYDLTTHEGVGYNADQWFFSASTVKAPFVAFASQDMVDGGRASLDEEVVEDVILDGTGIMSSDDIDRYDLQTVMANTIVHSDNTGYGLLRERFDQNDFQAWCAAADVDAASWQGEWYPYYTPRDLAKMWLNVGAYVAEGQGNAPWLADVLQQTDVSFLRTALGEGRRVLSKPGYEIDTPWYDMGALNDAGLVVTDTDVYVIAIMSDADYDDEYFTDNEHLIVDLASALGAAHDRLLFEGGVA</sequence>
<dbReference type="EMBL" id="CACRTT010000023">
    <property type="protein sequence ID" value="VYU33249.1"/>
    <property type="molecule type" value="Genomic_DNA"/>
</dbReference>
<dbReference type="GO" id="GO:0008800">
    <property type="term" value="F:beta-lactamase activity"/>
    <property type="evidence" value="ECO:0007669"/>
    <property type="project" value="InterPro"/>
</dbReference>
<reference evidence="2" key="1">
    <citation type="submission" date="2019-11" db="EMBL/GenBank/DDBJ databases">
        <authorList>
            <person name="Feng L."/>
        </authorList>
    </citation>
    <scope>NUCLEOTIDE SEQUENCE</scope>
    <source>
        <strain evidence="2">ElentaLFYP107</strain>
    </source>
</reference>
<dbReference type="Pfam" id="PF13354">
    <property type="entry name" value="Beta-lactamase2"/>
    <property type="match status" value="1"/>
</dbReference>
<evidence type="ECO:0000313" key="2">
    <source>
        <dbReference type="EMBL" id="VYU33249.1"/>
    </source>
</evidence>
<dbReference type="GO" id="GO:0030655">
    <property type="term" value="P:beta-lactam antibiotic catabolic process"/>
    <property type="evidence" value="ECO:0007669"/>
    <property type="project" value="InterPro"/>
</dbReference>
<dbReference type="PANTHER" id="PTHR35333">
    <property type="entry name" value="BETA-LACTAMASE"/>
    <property type="match status" value="1"/>
</dbReference>
<organism evidence="2">
    <name type="scientific">Eggerthella lenta</name>
    <name type="common">Eubacterium lentum</name>
    <dbReference type="NCBI Taxonomy" id="84112"/>
    <lineage>
        <taxon>Bacteria</taxon>
        <taxon>Bacillati</taxon>
        <taxon>Actinomycetota</taxon>
        <taxon>Coriobacteriia</taxon>
        <taxon>Eggerthellales</taxon>
        <taxon>Eggerthellaceae</taxon>
        <taxon>Eggerthella</taxon>
    </lineage>
</organism>
<protein>
    <recommendedName>
        <fullName evidence="1">Beta-lactamase class A catalytic domain-containing protein</fullName>
    </recommendedName>
</protein>
<dbReference type="SUPFAM" id="SSF56601">
    <property type="entry name" value="beta-lactamase/transpeptidase-like"/>
    <property type="match status" value="1"/>
</dbReference>
<gene>
    <name evidence="2" type="ORF">ELLFYP107_00201</name>
</gene>
<dbReference type="PROSITE" id="PS51257">
    <property type="entry name" value="PROKAR_LIPOPROTEIN"/>
    <property type="match status" value="1"/>
</dbReference>
<dbReference type="PANTHER" id="PTHR35333:SF4">
    <property type="entry name" value="SLR0121 PROTEIN"/>
    <property type="match status" value="1"/>
</dbReference>
<dbReference type="InterPro" id="IPR045155">
    <property type="entry name" value="Beta-lactam_cat"/>
</dbReference>
<dbReference type="Gene3D" id="3.40.710.10">
    <property type="entry name" value="DD-peptidase/beta-lactamase superfamily"/>
    <property type="match status" value="1"/>
</dbReference>
<dbReference type="GO" id="GO:0046677">
    <property type="term" value="P:response to antibiotic"/>
    <property type="evidence" value="ECO:0007669"/>
    <property type="project" value="InterPro"/>
</dbReference>
<proteinExistence type="predicted"/>
<feature type="domain" description="Beta-lactamase class A catalytic" evidence="1">
    <location>
        <begin position="137"/>
        <end position="343"/>
    </location>
</feature>
<accession>A0A6N3E0W9</accession>
<name>A0A6N3E0W9_EGGLN</name>
<evidence type="ECO:0000259" key="1">
    <source>
        <dbReference type="Pfam" id="PF13354"/>
    </source>
</evidence>
<dbReference type="InterPro" id="IPR012338">
    <property type="entry name" value="Beta-lactam/transpept-like"/>
</dbReference>
<dbReference type="AlphaFoldDB" id="A0A6N3E0W9"/>